<keyword evidence="12" id="KW-1185">Reference proteome</keyword>
<dbReference type="FunFam" id="1.20.1250.20:FF:000043">
    <property type="entry name" value="sugar transporter ERD6-like 6"/>
    <property type="match status" value="1"/>
</dbReference>
<feature type="transmembrane region" description="Helical" evidence="9">
    <location>
        <begin position="110"/>
        <end position="133"/>
    </location>
</feature>
<feature type="transmembrane region" description="Helical" evidence="9">
    <location>
        <begin position="86"/>
        <end position="104"/>
    </location>
</feature>
<dbReference type="PROSITE" id="PS00216">
    <property type="entry name" value="SUGAR_TRANSPORT_1"/>
    <property type="match status" value="1"/>
</dbReference>
<feature type="transmembrane region" description="Helical" evidence="9">
    <location>
        <begin position="317"/>
        <end position="340"/>
    </location>
</feature>
<evidence type="ECO:0000256" key="6">
    <source>
        <dbReference type="ARBA" id="ARBA00022989"/>
    </source>
</evidence>
<evidence type="ECO:0000256" key="3">
    <source>
        <dbReference type="ARBA" id="ARBA00022448"/>
    </source>
</evidence>
<keyword evidence="7 9" id="KW-0472">Membrane</keyword>
<evidence type="ECO:0000259" key="10">
    <source>
        <dbReference type="PROSITE" id="PS50850"/>
    </source>
</evidence>
<dbReference type="CDD" id="cd17358">
    <property type="entry name" value="MFS_GLUT6_8_Class3_like"/>
    <property type="match status" value="1"/>
</dbReference>
<feature type="transmembrane region" description="Helical" evidence="9">
    <location>
        <begin position="48"/>
        <end position="74"/>
    </location>
</feature>
<dbReference type="PRINTS" id="PR00171">
    <property type="entry name" value="SUGRTRNSPORT"/>
</dbReference>
<protein>
    <submittedName>
        <fullName evidence="11">Major facilitator, sugar transporter-like</fullName>
    </submittedName>
</protein>
<dbReference type="PANTHER" id="PTHR48021:SF1">
    <property type="entry name" value="GH07001P-RELATED"/>
    <property type="match status" value="1"/>
</dbReference>
<dbReference type="GO" id="GO:0016020">
    <property type="term" value="C:membrane"/>
    <property type="evidence" value="ECO:0007669"/>
    <property type="project" value="UniProtKB-SubCell"/>
</dbReference>
<feature type="transmembrane region" description="Helical" evidence="9">
    <location>
        <begin position="423"/>
        <end position="441"/>
    </location>
</feature>
<keyword evidence="6 9" id="KW-1133">Transmembrane helix</keyword>
<keyword evidence="3 8" id="KW-0813">Transport</keyword>
<dbReference type="InterPro" id="IPR044775">
    <property type="entry name" value="MFS_ERD6/Tret1-like"/>
</dbReference>
<comment type="subcellular location">
    <subcellularLocation>
        <location evidence="1">Membrane</location>
        <topology evidence="1">Multi-pass membrane protein</topology>
    </subcellularLocation>
</comment>
<evidence type="ECO:0000256" key="2">
    <source>
        <dbReference type="ARBA" id="ARBA00010992"/>
    </source>
</evidence>
<feature type="transmembrane region" description="Helical" evidence="9">
    <location>
        <begin position="352"/>
        <end position="379"/>
    </location>
</feature>
<dbReference type="InterPro" id="IPR050549">
    <property type="entry name" value="MFS_Trehalose_Transporter"/>
</dbReference>
<dbReference type="NCBIfam" id="TIGR00879">
    <property type="entry name" value="SP"/>
    <property type="match status" value="1"/>
</dbReference>
<keyword evidence="5 9" id="KW-0812">Transmembrane</keyword>
<gene>
    <name evidence="11" type="ORF">RJ641_011011</name>
</gene>
<name>A0AAN8V8S0_9MAGN</name>
<feature type="transmembrane region" description="Helical" evidence="9">
    <location>
        <begin position="250"/>
        <end position="270"/>
    </location>
</feature>
<dbReference type="InterPro" id="IPR003663">
    <property type="entry name" value="Sugar/inositol_transpt"/>
</dbReference>
<comment type="similarity">
    <text evidence="2 8">Belongs to the major facilitator superfamily. Sugar transporter (TC 2.A.1.1) family.</text>
</comment>
<accession>A0AAN8V8S0</accession>
<evidence type="ECO:0000256" key="9">
    <source>
        <dbReference type="SAM" id="Phobius"/>
    </source>
</evidence>
<feature type="transmembrane region" description="Helical" evidence="9">
    <location>
        <begin position="172"/>
        <end position="190"/>
    </location>
</feature>
<evidence type="ECO:0000256" key="1">
    <source>
        <dbReference type="ARBA" id="ARBA00004141"/>
    </source>
</evidence>
<feature type="domain" description="Major facilitator superfamily (MFS) profile" evidence="10">
    <location>
        <begin position="1"/>
        <end position="445"/>
    </location>
</feature>
<dbReference type="EMBL" id="JBAMMX010000018">
    <property type="protein sequence ID" value="KAK6922707.1"/>
    <property type="molecule type" value="Genomic_DNA"/>
</dbReference>
<feature type="transmembrane region" description="Helical" evidence="9">
    <location>
        <begin position="145"/>
        <end position="166"/>
    </location>
</feature>
<feature type="non-terminal residue" evidence="11">
    <location>
        <position position="452"/>
    </location>
</feature>
<dbReference type="PROSITE" id="PS50850">
    <property type="entry name" value="MFS"/>
    <property type="match status" value="1"/>
</dbReference>
<comment type="caution">
    <text evidence="11">The sequence shown here is derived from an EMBL/GenBank/DDBJ whole genome shotgun (WGS) entry which is preliminary data.</text>
</comment>
<keyword evidence="4 11" id="KW-0762">Sugar transport</keyword>
<dbReference type="Pfam" id="PF00083">
    <property type="entry name" value="Sugar_tr"/>
    <property type="match status" value="1"/>
</dbReference>
<dbReference type="AlphaFoldDB" id="A0AAN8V8S0"/>
<evidence type="ECO:0000256" key="4">
    <source>
        <dbReference type="ARBA" id="ARBA00022597"/>
    </source>
</evidence>
<evidence type="ECO:0000256" key="8">
    <source>
        <dbReference type="RuleBase" id="RU003346"/>
    </source>
</evidence>
<evidence type="ECO:0000256" key="5">
    <source>
        <dbReference type="ARBA" id="ARBA00022692"/>
    </source>
</evidence>
<feature type="transmembrane region" description="Helical" evidence="9">
    <location>
        <begin position="290"/>
        <end position="310"/>
    </location>
</feature>
<dbReference type="PANTHER" id="PTHR48021">
    <property type="match status" value="1"/>
</dbReference>
<dbReference type="InterPro" id="IPR020846">
    <property type="entry name" value="MFS_dom"/>
</dbReference>
<dbReference type="InterPro" id="IPR036259">
    <property type="entry name" value="MFS_trans_sf"/>
</dbReference>
<dbReference type="SUPFAM" id="SSF103473">
    <property type="entry name" value="MFS general substrate transporter"/>
    <property type="match status" value="1"/>
</dbReference>
<dbReference type="PROSITE" id="PS00217">
    <property type="entry name" value="SUGAR_TRANSPORT_2"/>
    <property type="match status" value="1"/>
</dbReference>
<dbReference type="Proteomes" id="UP001370490">
    <property type="component" value="Unassembled WGS sequence"/>
</dbReference>
<proteinExistence type="inferred from homology"/>
<reference evidence="11 12" key="1">
    <citation type="submission" date="2023-12" db="EMBL/GenBank/DDBJ databases">
        <title>A high-quality genome assembly for Dillenia turbinata (Dilleniales).</title>
        <authorList>
            <person name="Chanderbali A."/>
        </authorList>
    </citation>
    <scope>NUCLEOTIDE SEQUENCE [LARGE SCALE GENOMIC DNA]</scope>
    <source>
        <strain evidence="11">LSX21</strain>
        <tissue evidence="11">Leaf</tissue>
    </source>
</reference>
<feature type="transmembrane region" description="Helical" evidence="9">
    <location>
        <begin position="391"/>
        <end position="417"/>
    </location>
</feature>
<sequence>MSFRDDTDVGRDLKKPLLHTGSWYRMGMGSRHSSIMGSATQMLRDGSVSVLFCVLIFSLFGSLSNVGAMIGAITSGQIAEYIGRKGSLMIAAIPNIIGWLSISFANDSSFLFMGRLLEGFGVGVISYTVPVYIAEISPQNKRGSLGSVNQLSVTIGIMLAYLLGLFVNWRTLAVLGSLPCAVLMPGLFFIPESPRWLAKMGLMEDFETSLQVLRGFDTDISAEVNDIKHSVAPTSRRATIRFADLKRRRYWFPLMIGIGLLVLQQLSGINSVMFYSNNIFDRAGVSSSNVATFSLGILQVVATGIATWLVDRAGRRLLLMVSSVGMFVSLLLVTIAFYLGHILSADSFLYSMLGTVSLVGIVAFAVTFSLGVGAIPWIIMSEILPVNIKSLAGSIATLANWMTSWVVTMTANLLLSWSDWGTFGLYTVMAAFTVAFVNLWVPETKGRSLEEI</sequence>
<evidence type="ECO:0000313" key="12">
    <source>
        <dbReference type="Proteomes" id="UP001370490"/>
    </source>
</evidence>
<evidence type="ECO:0000313" key="11">
    <source>
        <dbReference type="EMBL" id="KAK6922707.1"/>
    </source>
</evidence>
<dbReference type="GO" id="GO:0051119">
    <property type="term" value="F:sugar transmembrane transporter activity"/>
    <property type="evidence" value="ECO:0007669"/>
    <property type="project" value="InterPro"/>
</dbReference>
<dbReference type="InterPro" id="IPR005828">
    <property type="entry name" value="MFS_sugar_transport-like"/>
</dbReference>
<dbReference type="InterPro" id="IPR005829">
    <property type="entry name" value="Sugar_transporter_CS"/>
</dbReference>
<dbReference type="Gene3D" id="1.20.1250.20">
    <property type="entry name" value="MFS general substrate transporter like domains"/>
    <property type="match status" value="1"/>
</dbReference>
<organism evidence="11 12">
    <name type="scientific">Dillenia turbinata</name>
    <dbReference type="NCBI Taxonomy" id="194707"/>
    <lineage>
        <taxon>Eukaryota</taxon>
        <taxon>Viridiplantae</taxon>
        <taxon>Streptophyta</taxon>
        <taxon>Embryophyta</taxon>
        <taxon>Tracheophyta</taxon>
        <taxon>Spermatophyta</taxon>
        <taxon>Magnoliopsida</taxon>
        <taxon>eudicotyledons</taxon>
        <taxon>Gunneridae</taxon>
        <taxon>Pentapetalae</taxon>
        <taxon>Dilleniales</taxon>
        <taxon>Dilleniaceae</taxon>
        <taxon>Dillenia</taxon>
    </lineage>
</organism>
<evidence type="ECO:0000256" key="7">
    <source>
        <dbReference type="ARBA" id="ARBA00023136"/>
    </source>
</evidence>